<organism evidence="1 2">
    <name type="scientific">Blepharisma stoltei</name>
    <dbReference type="NCBI Taxonomy" id="1481888"/>
    <lineage>
        <taxon>Eukaryota</taxon>
        <taxon>Sar</taxon>
        <taxon>Alveolata</taxon>
        <taxon>Ciliophora</taxon>
        <taxon>Postciliodesmatophora</taxon>
        <taxon>Heterotrichea</taxon>
        <taxon>Heterotrichida</taxon>
        <taxon>Blepharismidae</taxon>
        <taxon>Blepharisma</taxon>
    </lineage>
</organism>
<sequence length="304" mass="34865">MEAQVHILVRLEDEEPQELPAVPLNIEELCNLIYKSTGAIHFKVKYRDAIISNTEQLLTAYLENKEPTLEFVIEEELSMPSYIGSSIQNVSQSLRQPKKLIVSNGVISKADLLALIEEIGNAAQKRVAETYKSFLNKRQEFYSIDEGKWQLAAFEHLQFQETLLAGVLGDVCKQAGINPLIFNTSCRANETDQEVRDSLERMTTKLIQVNVQKPESLTKEVFHQIMEYQSQFLENFLQRNPPRFPADVILLHFREGDELMKIFGYDENEISAAMSEFKFETDGEWEPLRKKLHDAVENCMSGSQ</sequence>
<protein>
    <submittedName>
        <fullName evidence="1">Uncharacterized protein</fullName>
    </submittedName>
</protein>
<proteinExistence type="predicted"/>
<evidence type="ECO:0000313" key="2">
    <source>
        <dbReference type="Proteomes" id="UP001162131"/>
    </source>
</evidence>
<accession>A0AAU9J203</accession>
<keyword evidence="2" id="KW-1185">Reference proteome</keyword>
<dbReference type="AlphaFoldDB" id="A0AAU9J203"/>
<name>A0AAU9J203_9CILI</name>
<dbReference type="EMBL" id="CAJZBQ010000024">
    <property type="protein sequence ID" value="CAG9319879.1"/>
    <property type="molecule type" value="Genomic_DNA"/>
</dbReference>
<gene>
    <name evidence="1" type="ORF">BSTOLATCC_MIC25124</name>
</gene>
<comment type="caution">
    <text evidence="1">The sequence shown here is derived from an EMBL/GenBank/DDBJ whole genome shotgun (WGS) entry which is preliminary data.</text>
</comment>
<reference evidence="1" key="1">
    <citation type="submission" date="2021-09" db="EMBL/GenBank/DDBJ databases">
        <authorList>
            <consortium name="AG Swart"/>
            <person name="Singh M."/>
            <person name="Singh A."/>
            <person name="Seah K."/>
            <person name="Emmerich C."/>
        </authorList>
    </citation>
    <scope>NUCLEOTIDE SEQUENCE</scope>
    <source>
        <strain evidence="1">ATCC30299</strain>
    </source>
</reference>
<evidence type="ECO:0000313" key="1">
    <source>
        <dbReference type="EMBL" id="CAG9319879.1"/>
    </source>
</evidence>
<dbReference type="Proteomes" id="UP001162131">
    <property type="component" value="Unassembled WGS sequence"/>
</dbReference>